<evidence type="ECO:0000256" key="1">
    <source>
        <dbReference type="SAM" id="Phobius"/>
    </source>
</evidence>
<dbReference type="EMBL" id="MLAK01000583">
    <property type="protein sequence ID" value="OHT11582.1"/>
    <property type="molecule type" value="Genomic_DNA"/>
</dbReference>
<evidence type="ECO:0000259" key="2">
    <source>
        <dbReference type="PROSITE" id="PS50132"/>
    </source>
</evidence>
<dbReference type="Pfam" id="PF00615">
    <property type="entry name" value="RGS"/>
    <property type="match status" value="1"/>
</dbReference>
<feature type="domain" description="RGS" evidence="2">
    <location>
        <begin position="314"/>
        <end position="428"/>
    </location>
</feature>
<dbReference type="InterPro" id="IPR036305">
    <property type="entry name" value="RGS_sf"/>
</dbReference>
<dbReference type="Gene3D" id="1.10.167.10">
    <property type="entry name" value="Regulator of G-protein Signalling 4, domain 2"/>
    <property type="match status" value="1"/>
</dbReference>
<feature type="transmembrane region" description="Helical" evidence="1">
    <location>
        <begin position="58"/>
        <end position="78"/>
    </location>
</feature>
<keyword evidence="4" id="KW-1185">Reference proteome</keyword>
<dbReference type="InterPro" id="IPR016137">
    <property type="entry name" value="RGS"/>
</dbReference>
<proteinExistence type="predicted"/>
<evidence type="ECO:0000313" key="4">
    <source>
        <dbReference type="Proteomes" id="UP000179807"/>
    </source>
</evidence>
<comment type="caution">
    <text evidence="3">The sequence shown here is derived from an EMBL/GenBank/DDBJ whole genome shotgun (WGS) entry which is preliminary data.</text>
</comment>
<dbReference type="Proteomes" id="UP000179807">
    <property type="component" value="Unassembled WGS sequence"/>
</dbReference>
<keyword evidence="1" id="KW-0472">Membrane</keyword>
<sequence>MNETKSFFPDDLNLKLELMEDPFSLLFLFLWISWTLYVLITFFFYFKIQRSIYIISRSTYLIFFSAVGQYLMMSLYSLKMIIGPENFPNLLDVAILWFAMPLHFLPYPLRSIRYILLYQLSRYEGLSKNKKNQNQLKIKILNFFRNHPKLKTDSSFCIFLWMLIALFFGFGLYRTLIPKFHNLPGNYGTGTTWIYYSCAIGMFLLVSAILYIALYYIRRIRNDYLITCEFVSIAVIWFIFIVPYSIIGIINSHDYQIPITILGVVECIISFLVSFGVPIQQAYMEKRSNNIENSHNNSNSIMNKKRNEKKLFLDIEKLLNDEKASALVYDFMVDNLCSESFLFVKLVSEYRNNTTLELRNLIIEKFLKKGSKYEINIGGQKQKRFIMKNLSDEPNSNDFDSLYESVIASLIIPRLSLFVNENRAKEYLLHLSMNNIQDEV</sequence>
<feature type="transmembrane region" description="Helical" evidence="1">
    <location>
        <begin position="256"/>
        <end position="277"/>
    </location>
</feature>
<dbReference type="GeneID" id="94835111"/>
<keyword evidence="1" id="KW-1133">Transmembrane helix</keyword>
<reference evidence="3" key="1">
    <citation type="submission" date="2016-10" db="EMBL/GenBank/DDBJ databases">
        <authorList>
            <person name="Benchimol M."/>
            <person name="Almeida L.G."/>
            <person name="Vasconcelos A.T."/>
            <person name="Perreira-Neves A."/>
            <person name="Rosa I.A."/>
            <person name="Tasca T."/>
            <person name="Bogo M.R."/>
            <person name="de Souza W."/>
        </authorList>
    </citation>
    <scope>NUCLEOTIDE SEQUENCE [LARGE SCALE GENOMIC DNA]</scope>
    <source>
        <strain evidence="3">K</strain>
    </source>
</reference>
<organism evidence="3 4">
    <name type="scientific">Tritrichomonas foetus</name>
    <dbReference type="NCBI Taxonomy" id="1144522"/>
    <lineage>
        <taxon>Eukaryota</taxon>
        <taxon>Metamonada</taxon>
        <taxon>Parabasalia</taxon>
        <taxon>Tritrichomonadida</taxon>
        <taxon>Tritrichomonadidae</taxon>
        <taxon>Tritrichomonas</taxon>
    </lineage>
</organism>
<gene>
    <name evidence="3" type="ORF">TRFO_18824</name>
</gene>
<feature type="transmembrane region" description="Helical" evidence="1">
    <location>
        <begin position="193"/>
        <end position="217"/>
    </location>
</feature>
<accession>A0A1J4KPE7</accession>
<feature type="transmembrane region" description="Helical" evidence="1">
    <location>
        <begin position="155"/>
        <end position="173"/>
    </location>
</feature>
<feature type="transmembrane region" description="Helical" evidence="1">
    <location>
        <begin position="90"/>
        <end position="109"/>
    </location>
</feature>
<feature type="transmembrane region" description="Helical" evidence="1">
    <location>
        <begin position="224"/>
        <end position="250"/>
    </location>
</feature>
<feature type="transmembrane region" description="Helical" evidence="1">
    <location>
        <begin position="23"/>
        <end position="46"/>
    </location>
</feature>
<keyword evidence="1" id="KW-0812">Transmembrane</keyword>
<name>A0A1J4KPE7_9EUKA</name>
<evidence type="ECO:0000313" key="3">
    <source>
        <dbReference type="EMBL" id="OHT11582.1"/>
    </source>
</evidence>
<dbReference type="InterPro" id="IPR044926">
    <property type="entry name" value="RGS_subdomain_2"/>
</dbReference>
<dbReference type="RefSeq" id="XP_068364718.1">
    <property type="nucleotide sequence ID" value="XM_068500407.1"/>
</dbReference>
<dbReference type="SUPFAM" id="SSF48097">
    <property type="entry name" value="Regulator of G-protein signaling, RGS"/>
    <property type="match status" value="1"/>
</dbReference>
<protein>
    <recommendedName>
        <fullName evidence="2">RGS domain-containing protein</fullName>
    </recommendedName>
</protein>
<dbReference type="VEuPathDB" id="TrichDB:TRFO_18824"/>
<dbReference type="AlphaFoldDB" id="A0A1J4KPE7"/>
<dbReference type="PROSITE" id="PS50132">
    <property type="entry name" value="RGS"/>
    <property type="match status" value="1"/>
</dbReference>